<feature type="region of interest" description="Disordered" evidence="1">
    <location>
        <begin position="309"/>
        <end position="334"/>
    </location>
</feature>
<keyword evidence="3" id="KW-0732">Signal</keyword>
<feature type="transmembrane region" description="Helical" evidence="2">
    <location>
        <begin position="1002"/>
        <end position="1022"/>
    </location>
</feature>
<feature type="region of interest" description="Disordered" evidence="1">
    <location>
        <begin position="57"/>
        <end position="291"/>
    </location>
</feature>
<feature type="compositionally biased region" description="Acidic residues" evidence="1">
    <location>
        <begin position="84"/>
        <end position="99"/>
    </location>
</feature>
<evidence type="ECO:0000313" key="4">
    <source>
        <dbReference type="Proteomes" id="UP000694888"/>
    </source>
</evidence>
<evidence type="ECO:0000256" key="1">
    <source>
        <dbReference type="SAM" id="MobiDB-lite"/>
    </source>
</evidence>
<sequence>MISLLVLLIPRRQACLFISVAFFFQLDLYSITAEEVQAPNVRDDIVGLYPKLPLSDSGNNGRDDLGLEKSVNLERNNGRGEGFELPDETEHESEEEQEDTIVLPQLPIRAEFRGNENEDLPKLDRVDAENQSDDEAASRSDLEQLLPGNADNEEIDENEDFRDSNQNEEEMLREGTNNVDVAIRPEAGAEDIRPDHAEDVGRERLESGGEAGGQQPPILPEEKERDDFEDQVSDKQLGVAEDEKEDSTEEAQRLQTPDVQIESLSQNNNAPNQPGAYSQQTEADQQLNVPQLPGERLPQVQDRQNLQSGNQELPQLPNTPQPQFPNQQLPKQNLPQLPNQQLSKQNLPQFPNQQLSKQNLPQLPNQQLPNLNFPLLPDQQLRNQNLPQLPDQQLPYQNLPQLPDQFPNQNLPQLPNQQSPDQNLPQLPDQQVLPSVNQGPSQTPNQDLPRVPSQLLNQDIPQLPNEQNQQDLSVFSKPQQQGGEIPSFQLPPLLPEQGDVIKGSFSSPSYGDQNKQLFYKPVNPDDQKLDLSRQDVTPPQLLGGIIAEQKKPGYTNLQLSANRNEQNTDLFPGSKKSGWYGSNVQQDTEHNLGAASVPGQYQNPPMLSQQPYQEPGVDRKNDNKEDLSESAVDKQSFDEGRQTVDDSVFPNSFGTNSEKELNKENTTPLWSDMDGEREDKYGDDGDDADYLAAEKYQNNDDINYDDDSDEERKTGYDDAADRNDHKELASLKSIWDRSHVKQEKDEDSAEISEEDMDENEDGQDEDEADDNYYRAKKLDEDEDGNEDEDEETEDEADFEDEDEDETENSYDGDEETNGEAGNAWEEDETENVLGLDEEDETEHDLDEDEETENVLDEDEETENVLDEEDETEDVFDEDEEQEEMEGNWGGKNALEQGEDDVDSQEEEEGTDEEQDDIDEFYNANMNGDEETNDNTGNEDWDNDTFNKLQDNDSEDEEEDEEGDDVTDDFEDGADSDHRMLEDVVDEDLANRNKPPTGPSSMVLFYTWMVVALLLMVVGISTYQSRFKGVKLPFISGGRQSTREDKRRLLDHEYV</sequence>
<proteinExistence type="predicted"/>
<feature type="region of interest" description="Disordered" evidence="1">
    <location>
        <begin position="355"/>
        <end position="374"/>
    </location>
</feature>
<feature type="compositionally biased region" description="Basic and acidic residues" evidence="1">
    <location>
        <begin position="190"/>
        <end position="207"/>
    </location>
</feature>
<feature type="compositionally biased region" description="Acidic residues" evidence="1">
    <location>
        <begin position="151"/>
        <end position="160"/>
    </location>
</feature>
<gene>
    <name evidence="5" type="primary">LOC101851725</name>
</gene>
<feature type="compositionally biased region" description="Acidic residues" evidence="1">
    <location>
        <begin position="745"/>
        <end position="770"/>
    </location>
</feature>
<name>A0ABM1VRI8_APLCA</name>
<evidence type="ECO:0000256" key="3">
    <source>
        <dbReference type="SAM" id="SignalP"/>
    </source>
</evidence>
<accession>A0ABM1VRI8</accession>
<feature type="compositionally biased region" description="Polar residues" evidence="1">
    <location>
        <begin position="504"/>
        <end position="516"/>
    </location>
</feature>
<evidence type="ECO:0000313" key="5">
    <source>
        <dbReference type="RefSeq" id="XP_035825030.1"/>
    </source>
</evidence>
<feature type="compositionally biased region" description="Basic and acidic residues" evidence="1">
    <location>
        <begin position="161"/>
        <end position="173"/>
    </location>
</feature>
<dbReference type="RefSeq" id="XP_035825030.1">
    <property type="nucleotide sequence ID" value="XM_035969137.1"/>
</dbReference>
<feature type="compositionally biased region" description="Acidic residues" evidence="1">
    <location>
        <begin position="896"/>
        <end position="919"/>
    </location>
</feature>
<feature type="compositionally biased region" description="Polar residues" evidence="1">
    <location>
        <begin position="435"/>
        <end position="446"/>
    </location>
</feature>
<feature type="compositionally biased region" description="Acidic residues" evidence="1">
    <location>
        <begin position="824"/>
        <end position="885"/>
    </location>
</feature>
<keyword evidence="2" id="KW-0812">Transmembrane</keyword>
<keyword evidence="2" id="KW-0472">Membrane</keyword>
<dbReference type="Proteomes" id="UP000694888">
    <property type="component" value="Unplaced"/>
</dbReference>
<feature type="compositionally biased region" description="Acidic residues" evidence="1">
    <location>
        <begin position="780"/>
        <end position="817"/>
    </location>
</feature>
<feature type="compositionally biased region" description="Low complexity" evidence="1">
    <location>
        <begin position="324"/>
        <end position="334"/>
    </location>
</feature>
<feature type="region of interest" description="Disordered" evidence="1">
    <location>
        <begin position="561"/>
        <end position="976"/>
    </location>
</feature>
<feature type="compositionally biased region" description="Polar residues" evidence="1">
    <location>
        <begin position="599"/>
        <end position="612"/>
    </location>
</feature>
<feature type="compositionally biased region" description="Basic and acidic residues" evidence="1">
    <location>
        <begin position="110"/>
        <end position="128"/>
    </location>
</feature>
<protein>
    <submittedName>
        <fullName evidence="5">ABC transporter F family member 4 isoform X1</fullName>
    </submittedName>
</protein>
<dbReference type="GeneID" id="101851725"/>
<feature type="compositionally biased region" description="Basic and acidic residues" evidence="1">
    <location>
        <begin position="616"/>
        <end position="644"/>
    </location>
</feature>
<organism evidence="4 5">
    <name type="scientific">Aplysia californica</name>
    <name type="common">California sea hare</name>
    <dbReference type="NCBI Taxonomy" id="6500"/>
    <lineage>
        <taxon>Eukaryota</taxon>
        <taxon>Metazoa</taxon>
        <taxon>Spiralia</taxon>
        <taxon>Lophotrochozoa</taxon>
        <taxon>Mollusca</taxon>
        <taxon>Gastropoda</taxon>
        <taxon>Heterobranchia</taxon>
        <taxon>Euthyneura</taxon>
        <taxon>Tectipleura</taxon>
        <taxon>Aplysiida</taxon>
        <taxon>Aplysioidea</taxon>
        <taxon>Aplysiidae</taxon>
        <taxon>Aplysia</taxon>
    </lineage>
</organism>
<feature type="region of interest" description="Disordered" evidence="1">
    <location>
        <begin position="476"/>
        <end position="531"/>
    </location>
</feature>
<feature type="compositionally biased region" description="Polar residues" evidence="1">
    <location>
        <begin position="253"/>
        <end position="289"/>
    </location>
</feature>
<feature type="compositionally biased region" description="Acidic residues" evidence="1">
    <location>
        <begin position="927"/>
        <end position="942"/>
    </location>
</feature>
<feature type="compositionally biased region" description="Basic and acidic residues" evidence="1">
    <location>
        <begin position="710"/>
        <end position="744"/>
    </location>
</feature>
<feature type="chain" id="PRO_5046451578" evidence="3">
    <location>
        <begin position="34"/>
        <end position="1054"/>
    </location>
</feature>
<feature type="compositionally biased region" description="Acidic residues" evidence="1">
    <location>
        <begin position="240"/>
        <end position="249"/>
    </location>
</feature>
<reference evidence="5" key="1">
    <citation type="submission" date="2025-08" db="UniProtKB">
        <authorList>
            <consortium name="RefSeq"/>
        </authorList>
    </citation>
    <scope>IDENTIFICATION</scope>
</reference>
<feature type="signal peptide" evidence="3">
    <location>
        <begin position="1"/>
        <end position="33"/>
    </location>
</feature>
<feature type="compositionally biased region" description="Low complexity" evidence="1">
    <location>
        <begin position="389"/>
        <end position="434"/>
    </location>
</feature>
<feature type="compositionally biased region" description="Acidic residues" evidence="1">
    <location>
        <begin position="951"/>
        <end position="973"/>
    </location>
</feature>
<evidence type="ECO:0000256" key="2">
    <source>
        <dbReference type="SAM" id="Phobius"/>
    </source>
</evidence>
<keyword evidence="4" id="KW-1185">Reference proteome</keyword>
<keyword evidence="2" id="KW-1133">Transmembrane helix</keyword>
<feature type="region of interest" description="Disordered" evidence="1">
    <location>
        <begin position="389"/>
        <end position="452"/>
    </location>
</feature>